<organism evidence="2 3">
    <name type="scientific">Romanomermis culicivorax</name>
    <name type="common">Nematode worm</name>
    <dbReference type="NCBI Taxonomy" id="13658"/>
    <lineage>
        <taxon>Eukaryota</taxon>
        <taxon>Metazoa</taxon>
        <taxon>Ecdysozoa</taxon>
        <taxon>Nematoda</taxon>
        <taxon>Enoplea</taxon>
        <taxon>Dorylaimia</taxon>
        <taxon>Mermithida</taxon>
        <taxon>Mermithoidea</taxon>
        <taxon>Mermithidae</taxon>
        <taxon>Romanomermis</taxon>
    </lineage>
</organism>
<evidence type="ECO:0000256" key="1">
    <source>
        <dbReference type="SAM" id="MobiDB-lite"/>
    </source>
</evidence>
<feature type="compositionally biased region" description="Basic and acidic residues" evidence="1">
    <location>
        <begin position="63"/>
        <end position="81"/>
    </location>
</feature>
<sequence>MNTIFDVVESIFYLSQPMDSTRNPVFKINHPLKSYGPKYKHSVAHRDVKFRKTFLEQLSRLPQRRDSQDKNDRELPFRGKE</sequence>
<keyword evidence="2" id="KW-1185">Reference proteome</keyword>
<reference evidence="3" key="1">
    <citation type="submission" date="2022-11" db="UniProtKB">
        <authorList>
            <consortium name="WormBaseParasite"/>
        </authorList>
    </citation>
    <scope>IDENTIFICATION</scope>
</reference>
<accession>A0A915HU98</accession>
<dbReference type="WBParaSite" id="nRc.2.0.1.t05469-RA">
    <property type="protein sequence ID" value="nRc.2.0.1.t05469-RA"/>
    <property type="gene ID" value="nRc.2.0.1.g05469"/>
</dbReference>
<dbReference type="Proteomes" id="UP000887565">
    <property type="component" value="Unplaced"/>
</dbReference>
<proteinExistence type="predicted"/>
<name>A0A915HU98_ROMCU</name>
<evidence type="ECO:0000313" key="2">
    <source>
        <dbReference type="Proteomes" id="UP000887565"/>
    </source>
</evidence>
<evidence type="ECO:0000313" key="3">
    <source>
        <dbReference type="WBParaSite" id="nRc.2.0.1.t05469-RA"/>
    </source>
</evidence>
<dbReference type="AlphaFoldDB" id="A0A915HU98"/>
<protein>
    <submittedName>
        <fullName evidence="3">Uncharacterized protein</fullName>
    </submittedName>
</protein>
<feature type="region of interest" description="Disordered" evidence="1">
    <location>
        <begin position="59"/>
        <end position="81"/>
    </location>
</feature>